<dbReference type="AlphaFoldDB" id="A0A2W4YXE2"/>
<dbReference type="InterPro" id="IPR018520">
    <property type="entry name" value="UPP_synth-like_CS"/>
</dbReference>
<keyword evidence="2" id="KW-0460">Magnesium</keyword>
<dbReference type="GO" id="GO:0016094">
    <property type="term" value="P:polyprenol biosynthetic process"/>
    <property type="evidence" value="ECO:0007669"/>
    <property type="project" value="TreeGrafter"/>
</dbReference>
<dbReference type="FunFam" id="3.40.1180.10:FF:000001">
    <property type="entry name" value="(2E,6E)-farnesyl-diphosphate-specific ditrans,polycis-undecaprenyl-diphosphate synthase"/>
    <property type="match status" value="1"/>
</dbReference>
<feature type="binding site" evidence="2">
    <location>
        <position position="92"/>
    </location>
    <ligand>
        <name>substrate</name>
    </ligand>
</feature>
<dbReference type="GO" id="GO:0005829">
    <property type="term" value="C:cytosol"/>
    <property type="evidence" value="ECO:0007669"/>
    <property type="project" value="TreeGrafter"/>
</dbReference>
<dbReference type="Pfam" id="PF01255">
    <property type="entry name" value="Prenyltransf"/>
    <property type="match status" value="1"/>
</dbReference>
<dbReference type="GO" id="GO:0008834">
    <property type="term" value="F:ditrans,polycis-undecaprenyl-diphosphate synthase [(2E,6E)-farnesyl-diphosphate specific] activity"/>
    <property type="evidence" value="ECO:0007669"/>
    <property type="project" value="TreeGrafter"/>
</dbReference>
<feature type="binding site" evidence="2">
    <location>
        <begin position="88"/>
        <end position="90"/>
    </location>
    <ligand>
        <name>substrate</name>
    </ligand>
</feature>
<dbReference type="NCBIfam" id="NF011408">
    <property type="entry name" value="PRK14834.1"/>
    <property type="match status" value="1"/>
</dbReference>
<protein>
    <recommendedName>
        <fullName evidence="2">Isoprenyl transferase</fullName>
        <ecNumber evidence="2">2.5.1.-</ecNumber>
    </recommendedName>
</protein>
<dbReference type="EMBL" id="QFMX01000006">
    <property type="protein sequence ID" value="PZO74344.1"/>
    <property type="molecule type" value="Genomic_DNA"/>
</dbReference>
<keyword evidence="2" id="KW-0479">Metal-binding</keyword>
<evidence type="ECO:0000256" key="1">
    <source>
        <dbReference type="ARBA" id="ARBA00022679"/>
    </source>
</evidence>
<reference evidence="4 5" key="1">
    <citation type="submission" date="2017-08" db="EMBL/GenBank/DDBJ databases">
        <title>Infants hospitalized years apart are colonized by the same room-sourced microbial strains.</title>
        <authorList>
            <person name="Brooks B."/>
            <person name="Olm M.R."/>
            <person name="Firek B.A."/>
            <person name="Baker R."/>
            <person name="Thomas B.C."/>
            <person name="Morowitz M.J."/>
            <person name="Banfield J.F."/>
        </authorList>
    </citation>
    <scope>NUCLEOTIDE SEQUENCE [LARGE SCALE GENOMIC DNA]</scope>
    <source>
        <strain evidence="4">S2_018_000_R3_119</strain>
    </source>
</reference>
<dbReference type="SUPFAM" id="SSF64005">
    <property type="entry name" value="Undecaprenyl diphosphate synthase"/>
    <property type="match status" value="1"/>
</dbReference>
<dbReference type="Gene3D" id="3.40.1180.10">
    <property type="entry name" value="Decaprenyl diphosphate synthase-like"/>
    <property type="match status" value="1"/>
</dbReference>
<feature type="binding site" evidence="2">
    <location>
        <position position="94"/>
    </location>
    <ligand>
        <name>substrate</name>
    </ligand>
</feature>
<comment type="similarity">
    <text evidence="2">Belongs to the UPP synthase family.</text>
</comment>
<dbReference type="PANTHER" id="PTHR10291">
    <property type="entry name" value="DEHYDRODOLICHYL DIPHOSPHATE SYNTHASE FAMILY MEMBER"/>
    <property type="match status" value="1"/>
</dbReference>
<dbReference type="Proteomes" id="UP000249555">
    <property type="component" value="Unassembled WGS sequence"/>
</dbReference>
<dbReference type="NCBIfam" id="NF011405">
    <property type="entry name" value="PRK14830.1"/>
    <property type="match status" value="1"/>
</dbReference>
<dbReference type="PROSITE" id="PS01066">
    <property type="entry name" value="UPP_SYNTHASE"/>
    <property type="match status" value="1"/>
</dbReference>
<proteinExistence type="inferred from homology"/>
<sequence length="263" mass="28146">MRAFGAASTGASAGASAGAPSTAPLAAVPSGGAVPRHVAIIMDGNGRWAKKRFLPRFAGHKAGVEAVRKVTRAARAMGIEALTLYAFSSENWRRPAEEVSDLMGLLRHFIRSDLDELARENVRLRVIGDYHSFSPDLVAMVDDAIARTASNTGPILAIALNYGAHAELVGAARRLAERARDGALDPASIDVGTIEAELDTHDLPPLDLMIRTSGEQRLSNFLLWQAAYAELLFVDTLWPDFDAAALADAVAAFGQRQRRYGGL</sequence>
<dbReference type="HAMAP" id="MF_01139">
    <property type="entry name" value="ISPT"/>
    <property type="match status" value="1"/>
</dbReference>
<evidence type="ECO:0000256" key="3">
    <source>
        <dbReference type="SAM" id="MobiDB-lite"/>
    </source>
</evidence>
<feature type="active site" description="Proton acceptor" evidence="2">
    <location>
        <position position="91"/>
    </location>
</feature>
<gene>
    <name evidence="4" type="ORF">DI640_08295</name>
</gene>
<keyword evidence="1 2" id="KW-0808">Transferase</keyword>
<feature type="active site" evidence="2">
    <location>
        <position position="43"/>
    </location>
</feature>
<feature type="region of interest" description="Disordered" evidence="3">
    <location>
        <begin position="1"/>
        <end position="24"/>
    </location>
</feature>
<dbReference type="InterPro" id="IPR036424">
    <property type="entry name" value="UPP_synth-like_sf"/>
</dbReference>
<accession>A0A2W4YXE2</accession>
<comment type="subunit">
    <text evidence="2">Homodimer.</text>
</comment>
<dbReference type="NCBIfam" id="TIGR00055">
    <property type="entry name" value="uppS"/>
    <property type="match status" value="1"/>
</dbReference>
<evidence type="ECO:0000313" key="4">
    <source>
        <dbReference type="EMBL" id="PZO74344.1"/>
    </source>
</evidence>
<dbReference type="CDD" id="cd00475">
    <property type="entry name" value="Cis_IPPS"/>
    <property type="match status" value="1"/>
</dbReference>
<evidence type="ECO:0000256" key="2">
    <source>
        <dbReference type="HAMAP-Rule" id="MF_01139"/>
    </source>
</evidence>
<feature type="binding site" evidence="2">
    <location>
        <position position="211"/>
    </location>
    <ligand>
        <name>substrate</name>
    </ligand>
</feature>
<dbReference type="EC" id="2.5.1.-" evidence="2"/>
<comment type="caution">
    <text evidence="4">The sequence shown here is derived from an EMBL/GenBank/DDBJ whole genome shotgun (WGS) entry which is preliminary data.</text>
</comment>
<name>A0A2W4YXE2_9SPHN</name>
<dbReference type="GO" id="GO:0000287">
    <property type="term" value="F:magnesium ion binding"/>
    <property type="evidence" value="ECO:0007669"/>
    <property type="project" value="UniProtKB-UniRule"/>
</dbReference>
<feature type="binding site" evidence="2">
    <location>
        <position position="56"/>
    </location>
    <ligand>
        <name>substrate</name>
    </ligand>
</feature>
<feature type="binding site" evidence="2">
    <location>
        <position position="60"/>
    </location>
    <ligand>
        <name>substrate</name>
    </ligand>
</feature>
<evidence type="ECO:0000313" key="5">
    <source>
        <dbReference type="Proteomes" id="UP000249555"/>
    </source>
</evidence>
<dbReference type="PANTHER" id="PTHR10291:SF0">
    <property type="entry name" value="DEHYDRODOLICHYL DIPHOSPHATE SYNTHASE 2"/>
    <property type="match status" value="1"/>
</dbReference>
<comment type="function">
    <text evidence="2">Catalyzes the condensation of isopentenyl diphosphate (IPP) with allylic pyrophosphates generating different type of terpenoids.</text>
</comment>
<comment type="cofactor">
    <cofactor evidence="2">
        <name>Mg(2+)</name>
        <dbReference type="ChEBI" id="CHEBI:18420"/>
    </cofactor>
    <text evidence="2">Binds 2 magnesium ions per subunit.</text>
</comment>
<feature type="binding site" evidence="2">
    <location>
        <position position="48"/>
    </location>
    <ligand>
        <name>substrate</name>
    </ligand>
</feature>
<feature type="binding site" evidence="2">
    <location>
        <position position="230"/>
    </location>
    <ligand>
        <name>Mg(2+)</name>
        <dbReference type="ChEBI" id="CHEBI:18420"/>
    </ligand>
</feature>
<feature type="binding site" evidence="2">
    <location>
        <begin position="217"/>
        <end position="219"/>
    </location>
    <ligand>
        <name>substrate</name>
    </ligand>
</feature>
<organism evidence="4 5">
    <name type="scientific">Sphingomonas taxi</name>
    <dbReference type="NCBI Taxonomy" id="1549858"/>
    <lineage>
        <taxon>Bacteria</taxon>
        <taxon>Pseudomonadati</taxon>
        <taxon>Pseudomonadota</taxon>
        <taxon>Alphaproteobacteria</taxon>
        <taxon>Sphingomonadales</taxon>
        <taxon>Sphingomonadaceae</taxon>
        <taxon>Sphingomonas</taxon>
    </lineage>
</organism>
<feature type="binding site" evidence="2">
    <location>
        <position position="43"/>
    </location>
    <ligand>
        <name>Mg(2+)</name>
        <dbReference type="ChEBI" id="CHEBI:18420"/>
    </ligand>
</feature>
<dbReference type="InterPro" id="IPR001441">
    <property type="entry name" value="UPP_synth-like"/>
</dbReference>
<feature type="binding site" evidence="2">
    <location>
        <begin position="44"/>
        <end position="47"/>
    </location>
    <ligand>
        <name>substrate</name>
    </ligand>
</feature>